<evidence type="ECO:0000313" key="4">
    <source>
        <dbReference type="Proteomes" id="UP001497497"/>
    </source>
</evidence>
<dbReference type="Proteomes" id="UP001497497">
    <property type="component" value="Unassembled WGS sequence"/>
</dbReference>
<dbReference type="GO" id="GO:0005634">
    <property type="term" value="C:nucleus"/>
    <property type="evidence" value="ECO:0007669"/>
    <property type="project" value="TreeGrafter"/>
</dbReference>
<accession>A0AAV2HLM1</accession>
<dbReference type="EMBL" id="CAXITT010000187">
    <property type="protein sequence ID" value="CAL1534949.1"/>
    <property type="molecule type" value="Genomic_DNA"/>
</dbReference>
<feature type="compositionally biased region" description="Polar residues" evidence="1">
    <location>
        <begin position="121"/>
        <end position="130"/>
    </location>
</feature>
<proteinExistence type="predicted"/>
<dbReference type="InterPro" id="IPR039278">
    <property type="entry name" value="Red1"/>
</dbReference>
<evidence type="ECO:0000313" key="3">
    <source>
        <dbReference type="EMBL" id="CAL1534949.1"/>
    </source>
</evidence>
<feature type="non-terminal residue" evidence="3">
    <location>
        <position position="1"/>
    </location>
</feature>
<protein>
    <recommendedName>
        <fullName evidence="2">Putative zinc-finger domain-containing protein</fullName>
    </recommendedName>
</protein>
<dbReference type="PANTHER" id="PTHR21563">
    <property type="entry name" value="ZINC FINGER C3H1 DOMAIN-CONTAINING PROTEIN"/>
    <property type="match status" value="1"/>
</dbReference>
<dbReference type="Pfam" id="PF10650">
    <property type="entry name" value="zf-C3H1"/>
    <property type="match status" value="1"/>
</dbReference>
<name>A0AAV2HLM1_LYMST</name>
<feature type="region of interest" description="Disordered" evidence="1">
    <location>
        <begin position="109"/>
        <end position="135"/>
    </location>
</feature>
<dbReference type="InterPro" id="IPR019607">
    <property type="entry name" value="Putative_zinc-finger_domain"/>
</dbReference>
<sequence>AELAEQLKVADKFAKIHKIQKEATEKEIQHVTTVRLVKTKSIFAAKQKDVLTLGKKLLGPSYVPRLIKTPLSSISSQSKKQPLTRAQYIALEKQKLKEKEKEIAERLKKLKESKQSERAIPSTTKSSPVPQSRLPALRPKSQDWIKIDQNAQPDIIIKQRRKSLLDANPCTTPNIPLTPHSRLRGPSFKEKENKIEDVVKDLDKKSSAVQDNTKLFKMPSGTQLLNLSKLQAEKVEKHLKVTKCVTPVYLPFASLSQIRPSSNQITLHSGKDKAKTSSESEMSQQSAALAYSSLLLTFRSYRFSSFFRTKENLGFQSSTFSHKINPHCIFCPYDLQGTCNDDSCKQQHPKDYQLSETEILLD</sequence>
<evidence type="ECO:0000256" key="1">
    <source>
        <dbReference type="SAM" id="MobiDB-lite"/>
    </source>
</evidence>
<feature type="region of interest" description="Disordered" evidence="1">
    <location>
        <begin position="167"/>
        <end position="186"/>
    </location>
</feature>
<dbReference type="AlphaFoldDB" id="A0AAV2HLM1"/>
<gene>
    <name evidence="3" type="ORF">GSLYS_00008909001</name>
</gene>
<evidence type="ECO:0000259" key="2">
    <source>
        <dbReference type="Pfam" id="PF10650"/>
    </source>
</evidence>
<keyword evidence="4" id="KW-1185">Reference proteome</keyword>
<feature type="non-terminal residue" evidence="3">
    <location>
        <position position="362"/>
    </location>
</feature>
<dbReference type="PANTHER" id="PTHR21563:SF3">
    <property type="entry name" value="ZINC FINGER C3H1 DOMAIN-CONTAINING PROTEIN"/>
    <property type="match status" value="1"/>
</dbReference>
<feature type="domain" description="Putative zinc-finger" evidence="2">
    <location>
        <begin position="330"/>
        <end position="348"/>
    </location>
</feature>
<reference evidence="3 4" key="1">
    <citation type="submission" date="2024-04" db="EMBL/GenBank/DDBJ databases">
        <authorList>
            <consortium name="Genoscope - CEA"/>
            <person name="William W."/>
        </authorList>
    </citation>
    <scope>NUCLEOTIDE SEQUENCE [LARGE SCALE GENOMIC DNA]</scope>
</reference>
<comment type="caution">
    <text evidence="3">The sequence shown here is derived from an EMBL/GenBank/DDBJ whole genome shotgun (WGS) entry which is preliminary data.</text>
</comment>
<organism evidence="3 4">
    <name type="scientific">Lymnaea stagnalis</name>
    <name type="common">Great pond snail</name>
    <name type="synonym">Helix stagnalis</name>
    <dbReference type="NCBI Taxonomy" id="6523"/>
    <lineage>
        <taxon>Eukaryota</taxon>
        <taxon>Metazoa</taxon>
        <taxon>Spiralia</taxon>
        <taxon>Lophotrochozoa</taxon>
        <taxon>Mollusca</taxon>
        <taxon>Gastropoda</taxon>
        <taxon>Heterobranchia</taxon>
        <taxon>Euthyneura</taxon>
        <taxon>Panpulmonata</taxon>
        <taxon>Hygrophila</taxon>
        <taxon>Lymnaeoidea</taxon>
        <taxon>Lymnaeidae</taxon>
        <taxon>Lymnaea</taxon>
    </lineage>
</organism>
<dbReference type="GO" id="GO:0000178">
    <property type="term" value="C:exosome (RNase complex)"/>
    <property type="evidence" value="ECO:0007669"/>
    <property type="project" value="TreeGrafter"/>
</dbReference>